<feature type="compositionally biased region" description="Polar residues" evidence="1">
    <location>
        <begin position="54"/>
        <end position="64"/>
    </location>
</feature>
<accession>A0ABD2ZIS3</accession>
<feature type="region of interest" description="Disordered" evidence="1">
    <location>
        <begin position="1"/>
        <end position="81"/>
    </location>
</feature>
<organism evidence="2 3">
    <name type="scientific">Cinchona calisaya</name>
    <dbReference type="NCBI Taxonomy" id="153742"/>
    <lineage>
        <taxon>Eukaryota</taxon>
        <taxon>Viridiplantae</taxon>
        <taxon>Streptophyta</taxon>
        <taxon>Embryophyta</taxon>
        <taxon>Tracheophyta</taxon>
        <taxon>Spermatophyta</taxon>
        <taxon>Magnoliopsida</taxon>
        <taxon>eudicotyledons</taxon>
        <taxon>Gunneridae</taxon>
        <taxon>Pentapetalae</taxon>
        <taxon>asterids</taxon>
        <taxon>lamiids</taxon>
        <taxon>Gentianales</taxon>
        <taxon>Rubiaceae</taxon>
        <taxon>Cinchonoideae</taxon>
        <taxon>Cinchoneae</taxon>
        <taxon>Cinchona</taxon>
    </lineage>
</organism>
<dbReference type="EMBL" id="JBJUIK010000009">
    <property type="protein sequence ID" value="KAL3518741.1"/>
    <property type="molecule type" value="Genomic_DNA"/>
</dbReference>
<reference evidence="2 3" key="1">
    <citation type="submission" date="2024-11" db="EMBL/GenBank/DDBJ databases">
        <title>A near-complete genome assembly of Cinchona calisaya.</title>
        <authorList>
            <person name="Lian D.C."/>
            <person name="Zhao X.W."/>
            <person name="Wei L."/>
        </authorList>
    </citation>
    <scope>NUCLEOTIDE SEQUENCE [LARGE SCALE GENOMIC DNA]</scope>
    <source>
        <tissue evidence="2">Nenye</tissue>
    </source>
</reference>
<dbReference type="Proteomes" id="UP001630127">
    <property type="component" value="Unassembled WGS sequence"/>
</dbReference>
<keyword evidence="3" id="KW-1185">Reference proteome</keyword>
<evidence type="ECO:0000256" key="1">
    <source>
        <dbReference type="SAM" id="MobiDB-lite"/>
    </source>
</evidence>
<evidence type="ECO:0000313" key="3">
    <source>
        <dbReference type="Proteomes" id="UP001630127"/>
    </source>
</evidence>
<sequence>MKTLNCPNNKPDDPTQPEVQPQASKNPPAQAQNLDDDNKNDNVDATYDFIMQPRATSNPTLEDQPTSDHNDQDSEDMEDDVPLVCKVFFRKCKRENERQSNKKNDSNS</sequence>
<name>A0ABD2ZIS3_9GENT</name>
<evidence type="ECO:0000313" key="2">
    <source>
        <dbReference type="EMBL" id="KAL3518741.1"/>
    </source>
</evidence>
<feature type="compositionally biased region" description="Polar residues" evidence="1">
    <location>
        <begin position="17"/>
        <end position="32"/>
    </location>
</feature>
<proteinExistence type="predicted"/>
<gene>
    <name evidence="2" type="ORF">ACH5RR_021330</name>
</gene>
<protein>
    <submittedName>
        <fullName evidence="2">Uncharacterized protein</fullName>
    </submittedName>
</protein>
<dbReference type="AlphaFoldDB" id="A0ABD2ZIS3"/>
<comment type="caution">
    <text evidence="2">The sequence shown here is derived from an EMBL/GenBank/DDBJ whole genome shotgun (WGS) entry which is preliminary data.</text>
</comment>